<dbReference type="Proteomes" id="UP000324288">
    <property type="component" value="Chromosome"/>
</dbReference>
<evidence type="ECO:0000313" key="3">
    <source>
        <dbReference type="Proteomes" id="UP000324288"/>
    </source>
</evidence>
<dbReference type="GeneID" id="84895222"/>
<feature type="signal peptide" evidence="1">
    <location>
        <begin position="1"/>
        <end position="26"/>
    </location>
</feature>
<dbReference type="Gene3D" id="3.40.50.1820">
    <property type="entry name" value="alpha/beta hydrolase"/>
    <property type="match status" value="1"/>
</dbReference>
<evidence type="ECO:0000313" key="2">
    <source>
        <dbReference type="EMBL" id="VHO01370.1"/>
    </source>
</evidence>
<dbReference type="PANTHER" id="PTHR32015">
    <property type="entry name" value="FASTING INDUCED LIPASE"/>
    <property type="match status" value="1"/>
</dbReference>
<name>A0A5E3ZY88_9ACTN</name>
<dbReference type="RefSeq" id="WP_053962341.1">
    <property type="nucleotide sequence ID" value="NZ_CP009312.1"/>
</dbReference>
<dbReference type="SUPFAM" id="SSF53474">
    <property type="entry name" value="alpha/beta-Hydrolases"/>
    <property type="match status" value="1"/>
</dbReference>
<feature type="chain" id="PRO_5022698052" evidence="1">
    <location>
        <begin position="27"/>
        <end position="350"/>
    </location>
</feature>
<keyword evidence="1" id="KW-0732">Signal</keyword>
<dbReference type="InterPro" id="IPR029058">
    <property type="entry name" value="AB_hydrolase_fold"/>
</dbReference>
<keyword evidence="3" id="KW-1185">Reference proteome</keyword>
<dbReference type="OrthoDB" id="8871309at2"/>
<evidence type="ECO:0000256" key="1">
    <source>
        <dbReference type="SAM" id="SignalP"/>
    </source>
</evidence>
<dbReference type="GO" id="GO:0016298">
    <property type="term" value="F:lipase activity"/>
    <property type="evidence" value="ECO:0007669"/>
    <property type="project" value="TreeGrafter"/>
</dbReference>
<accession>A0A5E3ZY88</accession>
<dbReference type="EMBL" id="LR584267">
    <property type="protein sequence ID" value="VHO01370.1"/>
    <property type="molecule type" value="Genomic_DNA"/>
</dbReference>
<sequence>MKSTLLRKALVATAVVMVATPMMANAASVNVPTTPDPNTEMVAPQDQAKGEGPVAKNYFDASMKVEHQLKGPKGANDWACKPTKERPNPVILVHGWGSSAYSPFSAISPMLKDRGYCVFAMIYGSEKDKSVAGIMPGFNGMGDTWTSAMQLRDYVAAVRKATGAQKVDLVAWSQGGLIAQTYLNFYNGGDRENPARNKVAHAIYMGGAHHGTTMSGLAKPFIAANDAGKHDDIAPVVNKLGGTAALGMIPNSEVVKANLAAGDTIPGITYTVISSETDMVLTPIEQTWLKQGPGATVNNVSLQKGCEVDHADHHAMVYDPRAWDYILIGLGEDNVQPRCVPVKRMIAQGF</sequence>
<dbReference type="Pfam" id="PF01674">
    <property type="entry name" value="Lipase_2"/>
    <property type="match status" value="1"/>
</dbReference>
<gene>
    <name evidence="2" type="primary">estB_4</name>
    <name evidence="2" type="ORF">LC603019_01319</name>
</gene>
<dbReference type="PANTHER" id="PTHR32015:SF1">
    <property type="entry name" value="LIPASE"/>
    <property type="match status" value="1"/>
</dbReference>
<organism evidence="2 3">
    <name type="scientific">Lawsonella clevelandensis</name>
    <dbReference type="NCBI Taxonomy" id="1528099"/>
    <lineage>
        <taxon>Bacteria</taxon>
        <taxon>Bacillati</taxon>
        <taxon>Actinomycetota</taxon>
        <taxon>Actinomycetes</taxon>
        <taxon>Mycobacteriales</taxon>
        <taxon>Lawsonellaceae</taxon>
        <taxon>Lawsonella</taxon>
    </lineage>
</organism>
<reference evidence="2 3" key="1">
    <citation type="submission" date="2019-04" db="EMBL/GenBank/DDBJ databases">
        <authorList>
            <person name="Seth-Smith MB H."/>
            <person name="Seth-Smith H."/>
        </authorList>
    </citation>
    <scope>NUCLEOTIDE SEQUENCE [LARGE SCALE GENOMIC DNA]</scope>
    <source>
        <strain evidence="2">USB-603019</strain>
    </source>
</reference>
<dbReference type="GO" id="GO:0016042">
    <property type="term" value="P:lipid catabolic process"/>
    <property type="evidence" value="ECO:0007669"/>
    <property type="project" value="InterPro"/>
</dbReference>
<dbReference type="InterPro" id="IPR002918">
    <property type="entry name" value="Lipase_EstA/Esterase_EstB"/>
</dbReference>
<protein>
    <submittedName>
        <fullName evidence="2">Extracellular esterase EstB</fullName>
    </submittedName>
</protein>
<dbReference type="AlphaFoldDB" id="A0A5E3ZY88"/>
<proteinExistence type="predicted"/>